<dbReference type="EMBL" id="WAAU01000029">
    <property type="protein sequence ID" value="KAB1154214.1"/>
    <property type="molecule type" value="Genomic_DNA"/>
</dbReference>
<gene>
    <name evidence="3" type="ORF">F7018_14670</name>
</gene>
<organism evidence="3 4">
    <name type="scientific">Tenacibaculum aiptasiae</name>
    <dbReference type="NCBI Taxonomy" id="426481"/>
    <lineage>
        <taxon>Bacteria</taxon>
        <taxon>Pseudomonadati</taxon>
        <taxon>Bacteroidota</taxon>
        <taxon>Flavobacteriia</taxon>
        <taxon>Flavobacteriales</taxon>
        <taxon>Flavobacteriaceae</taxon>
        <taxon>Tenacibaculum</taxon>
    </lineage>
</organism>
<proteinExistence type="predicted"/>
<feature type="transmembrane region" description="Helical" evidence="1">
    <location>
        <begin position="41"/>
        <end position="60"/>
    </location>
</feature>
<dbReference type="PROSITE" id="PS50930">
    <property type="entry name" value="HTH_LYTTR"/>
    <property type="match status" value="1"/>
</dbReference>
<dbReference type="SMART" id="SM00850">
    <property type="entry name" value="LytTR"/>
    <property type="match status" value="1"/>
</dbReference>
<keyword evidence="1" id="KW-0472">Membrane</keyword>
<feature type="transmembrane region" description="Helical" evidence="1">
    <location>
        <begin position="12"/>
        <end position="29"/>
    </location>
</feature>
<dbReference type="Gene3D" id="2.40.50.1020">
    <property type="entry name" value="LytTr DNA-binding domain"/>
    <property type="match status" value="1"/>
</dbReference>
<feature type="domain" description="HTH LytTR-type" evidence="2">
    <location>
        <begin position="186"/>
        <end position="247"/>
    </location>
</feature>
<protein>
    <submittedName>
        <fullName evidence="3">LytTR family transcriptional regulator</fullName>
    </submittedName>
</protein>
<evidence type="ECO:0000313" key="4">
    <source>
        <dbReference type="Proteomes" id="UP000467305"/>
    </source>
</evidence>
<feature type="transmembrane region" description="Helical" evidence="1">
    <location>
        <begin position="80"/>
        <end position="100"/>
    </location>
</feature>
<keyword evidence="4" id="KW-1185">Reference proteome</keyword>
<evidence type="ECO:0000313" key="3">
    <source>
        <dbReference type="EMBL" id="KAB1154214.1"/>
    </source>
</evidence>
<dbReference type="Proteomes" id="UP000467305">
    <property type="component" value="Unassembled WGS sequence"/>
</dbReference>
<keyword evidence="1" id="KW-1133">Transmembrane helix</keyword>
<reference evidence="3 4" key="1">
    <citation type="submission" date="2019-09" db="EMBL/GenBank/DDBJ databases">
        <authorList>
            <person name="Cao W.R."/>
        </authorList>
    </citation>
    <scope>NUCLEOTIDE SEQUENCE [LARGE SCALE GENOMIC DNA]</scope>
    <source>
        <strain evidence="4">a4</strain>
    </source>
</reference>
<accession>A0A7J5A9H6</accession>
<comment type="caution">
    <text evidence="3">The sequence shown here is derived from an EMBL/GenBank/DDBJ whole genome shotgun (WGS) entry which is preliminary data.</text>
</comment>
<sequence length="247" mass="29182">MMKLNPSVEHHTIIAIVLTIWGFLFSIFARPFEHGYMDLKIWLKVSTGFSLALFISYFIISILQKKLFSKEQKWSLSYEVYMYLIMYTLYTIITYTFYRSPIIKGIYYFPDFFLKISINIILIITPIIIIARKYVLKLIPKEGTKEIVIKGTNKLDFLKIKESELVCVSNSQNYVEIFYLENEELKTKLIRSTLKKIQTDFDFLIQIHRSHLINPTHFKSWKDANAIFVTQIELPVSKSYKNNLLSL</sequence>
<dbReference type="Pfam" id="PF04397">
    <property type="entry name" value="LytTR"/>
    <property type="match status" value="1"/>
</dbReference>
<dbReference type="AlphaFoldDB" id="A0A7J5A9H6"/>
<keyword evidence="1" id="KW-0812">Transmembrane</keyword>
<evidence type="ECO:0000256" key="1">
    <source>
        <dbReference type="SAM" id="Phobius"/>
    </source>
</evidence>
<dbReference type="GO" id="GO:0003677">
    <property type="term" value="F:DNA binding"/>
    <property type="evidence" value="ECO:0007669"/>
    <property type="project" value="InterPro"/>
</dbReference>
<name>A0A7J5A9H6_9FLAO</name>
<dbReference type="InterPro" id="IPR007492">
    <property type="entry name" value="LytTR_DNA-bd_dom"/>
</dbReference>
<feature type="transmembrane region" description="Helical" evidence="1">
    <location>
        <begin position="112"/>
        <end position="131"/>
    </location>
</feature>
<evidence type="ECO:0000259" key="2">
    <source>
        <dbReference type="PROSITE" id="PS50930"/>
    </source>
</evidence>
<dbReference type="OrthoDB" id="1374288at2"/>